<comment type="catalytic activity">
    <reaction evidence="1">
        <text>3',5'-cyclic CMP + H2O = CMP + H(+)</text>
        <dbReference type="Rhea" id="RHEA:72675"/>
        <dbReference type="ChEBI" id="CHEBI:15377"/>
        <dbReference type="ChEBI" id="CHEBI:15378"/>
        <dbReference type="ChEBI" id="CHEBI:58003"/>
        <dbReference type="ChEBI" id="CHEBI:60377"/>
    </reaction>
    <physiologicalReaction direction="left-to-right" evidence="1">
        <dbReference type="Rhea" id="RHEA:72676"/>
    </physiologicalReaction>
</comment>
<comment type="function">
    <text evidence="2">Counteracts the endogenous Pycsar antiviral defense system. Phosphodiesterase that enables metal-dependent hydrolysis of host cyclic nucleotide Pycsar defense signals such as cCMP and cUMP.</text>
</comment>
<dbReference type="RefSeq" id="WP_122924170.1">
    <property type="nucleotide sequence ID" value="NZ_RHHU01000010.1"/>
</dbReference>
<evidence type="ECO:0000256" key="2">
    <source>
        <dbReference type="ARBA" id="ARBA00034301"/>
    </source>
</evidence>
<feature type="domain" description="Metallo-beta-lactamase" evidence="4">
    <location>
        <begin position="14"/>
        <end position="224"/>
    </location>
</feature>
<dbReference type="PANTHER" id="PTHR23131">
    <property type="entry name" value="ENDORIBONUCLEASE LACTB2"/>
    <property type="match status" value="1"/>
</dbReference>
<dbReference type="SMART" id="SM00849">
    <property type="entry name" value="Lactamase_B"/>
    <property type="match status" value="1"/>
</dbReference>
<proteinExistence type="predicted"/>
<dbReference type="InterPro" id="IPR036866">
    <property type="entry name" value="RibonucZ/Hydroxyglut_hydro"/>
</dbReference>
<dbReference type="Gene3D" id="3.60.15.10">
    <property type="entry name" value="Ribonuclease Z/Hydroxyacylglutathione hydrolase-like"/>
    <property type="match status" value="1"/>
</dbReference>
<keyword evidence="5" id="KW-0378">Hydrolase</keyword>
<evidence type="ECO:0000259" key="4">
    <source>
        <dbReference type="SMART" id="SM00849"/>
    </source>
</evidence>
<evidence type="ECO:0000313" key="5">
    <source>
        <dbReference type="EMBL" id="RNB83644.1"/>
    </source>
</evidence>
<dbReference type="AlphaFoldDB" id="A0A3M8D6G7"/>
<dbReference type="InterPro" id="IPR001279">
    <property type="entry name" value="Metallo-B-lactamas"/>
</dbReference>
<keyword evidence="6" id="KW-1185">Reference proteome</keyword>
<evidence type="ECO:0000313" key="6">
    <source>
        <dbReference type="Proteomes" id="UP000269573"/>
    </source>
</evidence>
<dbReference type="GO" id="GO:0016787">
    <property type="term" value="F:hydrolase activity"/>
    <property type="evidence" value="ECO:0007669"/>
    <property type="project" value="UniProtKB-KW"/>
</dbReference>
<dbReference type="EMBL" id="RHHU01000010">
    <property type="protein sequence ID" value="RNB83644.1"/>
    <property type="molecule type" value="Genomic_DNA"/>
</dbReference>
<comment type="catalytic activity">
    <reaction evidence="3">
        <text>3',5'-cyclic UMP + H2O = UMP + H(+)</text>
        <dbReference type="Rhea" id="RHEA:70575"/>
        <dbReference type="ChEBI" id="CHEBI:15377"/>
        <dbReference type="ChEBI" id="CHEBI:15378"/>
        <dbReference type="ChEBI" id="CHEBI:57865"/>
        <dbReference type="ChEBI" id="CHEBI:184387"/>
    </reaction>
    <physiologicalReaction direction="left-to-right" evidence="3">
        <dbReference type="Rhea" id="RHEA:70576"/>
    </physiologicalReaction>
</comment>
<dbReference type="InterPro" id="IPR050662">
    <property type="entry name" value="Sec-metab_biosynth-thioest"/>
</dbReference>
<evidence type="ECO:0000256" key="3">
    <source>
        <dbReference type="ARBA" id="ARBA00048505"/>
    </source>
</evidence>
<gene>
    <name evidence="5" type="ORF">EDM59_13995</name>
</gene>
<accession>A0A3M8D6G7</accession>
<reference evidence="5 6" key="1">
    <citation type="submission" date="2018-10" db="EMBL/GenBank/DDBJ databases">
        <title>Phylogenomics of Brevibacillus.</title>
        <authorList>
            <person name="Dunlap C."/>
        </authorList>
    </citation>
    <scope>NUCLEOTIDE SEQUENCE [LARGE SCALE GENOMIC DNA]</scope>
    <source>
        <strain evidence="5 6">JCM 15774</strain>
    </source>
</reference>
<sequence length="310" mass="35461">MIQIEIETTYMEGDVNVYVLAGDPVTLIDSGIPGQASLEQLQAGLAKHGLSLHDLQQIIVTHMHDDHCGGVADIQRHVDIPIYVHEQARRQLAYGKAVHEQSESFFDSFIARCGAADIFQRRQPYRPKEWRHVRYVKDGDTVMAGGTELKVLYVPGHSQSDICLWNERTGDAFVGDYLLEHISANAFITPPDQEQEEREKPLIQLRESLRKTYDLSFRTIYPGHGTAYCGHRRVIDKRFTEQMERCERIYEHLRENPHSVYELSHALFPFLQGRSIFLGLSEIQGHLDLLEEQARAAVQMVGKVAHYRAI</sequence>
<protein>
    <submittedName>
        <fullName evidence="5">MBL fold metallo-hydrolase</fullName>
    </submittedName>
</protein>
<name>A0A3M8D6G7_9BACL</name>
<dbReference type="Proteomes" id="UP000269573">
    <property type="component" value="Unassembled WGS sequence"/>
</dbReference>
<dbReference type="SUPFAM" id="SSF56281">
    <property type="entry name" value="Metallo-hydrolase/oxidoreductase"/>
    <property type="match status" value="1"/>
</dbReference>
<dbReference type="PANTHER" id="PTHR23131:SF4">
    <property type="entry name" value="METALLO-BETA-LACTAMASE SUPERFAMILY POTEIN"/>
    <property type="match status" value="1"/>
</dbReference>
<evidence type="ECO:0000256" key="1">
    <source>
        <dbReference type="ARBA" id="ARBA00034221"/>
    </source>
</evidence>
<dbReference type="Pfam" id="PF00753">
    <property type="entry name" value="Lactamase_B"/>
    <property type="match status" value="1"/>
</dbReference>
<organism evidence="5 6">
    <name type="scientific">Brevibacillus nitrificans</name>
    <dbReference type="NCBI Taxonomy" id="651560"/>
    <lineage>
        <taxon>Bacteria</taxon>
        <taxon>Bacillati</taxon>
        <taxon>Bacillota</taxon>
        <taxon>Bacilli</taxon>
        <taxon>Bacillales</taxon>
        <taxon>Paenibacillaceae</taxon>
        <taxon>Brevibacillus</taxon>
    </lineage>
</organism>
<comment type="caution">
    <text evidence="5">The sequence shown here is derived from an EMBL/GenBank/DDBJ whole genome shotgun (WGS) entry which is preliminary data.</text>
</comment>